<dbReference type="AlphaFoldDB" id="A0A5D4SMJ6"/>
<accession>A0A5D4SMJ6</accession>
<gene>
    <name evidence="1" type="ORF">FZC76_18125</name>
</gene>
<dbReference type="EMBL" id="VTEV01000008">
    <property type="protein sequence ID" value="TYS64480.1"/>
    <property type="molecule type" value="Genomic_DNA"/>
</dbReference>
<organism evidence="1 2">
    <name type="scientific">Sutcliffiella horikoshii</name>
    <dbReference type="NCBI Taxonomy" id="79883"/>
    <lineage>
        <taxon>Bacteria</taxon>
        <taxon>Bacillati</taxon>
        <taxon>Bacillota</taxon>
        <taxon>Bacilli</taxon>
        <taxon>Bacillales</taxon>
        <taxon>Bacillaceae</taxon>
        <taxon>Sutcliffiella</taxon>
    </lineage>
</organism>
<dbReference type="RefSeq" id="WP_148989586.1">
    <property type="nucleotide sequence ID" value="NZ_VTEV01000008.1"/>
</dbReference>
<reference evidence="1 2" key="1">
    <citation type="submission" date="2019-08" db="EMBL/GenBank/DDBJ databases">
        <title>Bacillus genomes from the desert of Cuatro Cienegas, Coahuila.</title>
        <authorList>
            <person name="Olmedo-Alvarez G."/>
        </authorList>
    </citation>
    <scope>NUCLEOTIDE SEQUENCE [LARGE SCALE GENOMIC DNA]</scope>
    <source>
        <strain evidence="1 2">CH28_1T</strain>
    </source>
</reference>
<evidence type="ECO:0000313" key="2">
    <source>
        <dbReference type="Proteomes" id="UP000322524"/>
    </source>
</evidence>
<sequence length="87" mass="10240">MGIMVSFRLNDDTIISRIEQIPKQFRSSEYRNALTQYFTGKPQQSVLHVLQETRNVPQIKIDLLEKDKEKNPVNLDEALDRTLDNFF</sequence>
<comment type="caution">
    <text evidence="1">The sequence shown here is derived from an EMBL/GenBank/DDBJ whole genome shotgun (WGS) entry which is preliminary data.</text>
</comment>
<evidence type="ECO:0000313" key="1">
    <source>
        <dbReference type="EMBL" id="TYS64480.1"/>
    </source>
</evidence>
<proteinExistence type="predicted"/>
<name>A0A5D4SMJ6_9BACI</name>
<dbReference type="Proteomes" id="UP000322524">
    <property type="component" value="Unassembled WGS sequence"/>
</dbReference>
<protein>
    <submittedName>
        <fullName evidence="1">Uncharacterized protein</fullName>
    </submittedName>
</protein>